<dbReference type="EMBL" id="CM046124">
    <property type="protein sequence ID" value="KAI8432514.1"/>
    <property type="molecule type" value="Genomic_DNA"/>
</dbReference>
<evidence type="ECO:0000313" key="2">
    <source>
        <dbReference type="Proteomes" id="UP001064048"/>
    </source>
</evidence>
<name>A0ACC0K7S2_CHOFU</name>
<protein>
    <submittedName>
        <fullName evidence="1">Uncharacterized protein</fullName>
    </submittedName>
</protein>
<comment type="caution">
    <text evidence="1">The sequence shown here is derived from an EMBL/GenBank/DDBJ whole genome shotgun (WGS) entry which is preliminary data.</text>
</comment>
<sequence>MKSRTKASCLASSGEPTGNRHRRSAGVFLSISGERPSDKNVPNAGPLLPVQLPIQLGGQGGVTLPVLVLPVPVYTKAPDTCNAHHNNEQTEVNEGVYPLPPQVQSATYVANRQQFTETTPPSVQKSAQQHNNLEQFKQQFFDAEPNDQVNVQRPVKGLPPFFNTGSQQDNQKPVRNFLSQIPKITEVVPPRGSLNFNLGAGGSKVSFGVEAPGSLQVSPGRAPNVNLGVQVSAPALEDAIPFSAGLFDQLFHTSAEMVQSFQRQVPQAPELPAVLIPDRSLPDRIPVVPEEPSGSAPIPAAAPPRPRFDRSLQLRIDLNVPHADYTEAFQTQWHAGSRTARTVVEDGGTTFYQAPLSDGRVQFLEVRVDRTGDKVVRRCTLSPLMPGSTKDQTFPGLPDVDGFEFAGYTSAEGQSQVERWHRVVAGGPGEGGAARGESLTFHHELLVTRNNGASVPLRYSVVTDSSVLGPACDAYTHRYRQLAGPADAVLPDTSKECDVFDDLPEPAANDKHAFAEIAARFKPLLEFSLPMRDTRYDFALDKFKVDFQRNYLDEAEEAVRKNILTQKSRFVAAGNRLADTFELAVNFLADRLDDEIEKLLGVIQPKEGTEEPGLVPFPYSDNEVKDISNKLPDEFDWRPRGAVSPVRFQGTTCSSCWAFAVAGATEGALFKKTNRLVPLSPQCLVDCGKPYGTNGCNGTWPSFAYDYVQGRGLPAWDEYTEYEAKVLECKDRSVPPVTHISGHVNVTANSVSALKVAIRKHAPNVVIVDGRADSFVLYKKGVLKDKRCGLTKPALNHAVLAVGWGNKDGPHFILKNSWTAKWGEEGYIRVDPSVCALLQRPSYPLIEQPNIDREELRAAAASVSNSNDQD</sequence>
<organism evidence="1 2">
    <name type="scientific">Choristoneura fumiferana</name>
    <name type="common">Spruce budworm moth</name>
    <name type="synonym">Archips fumiferana</name>
    <dbReference type="NCBI Taxonomy" id="7141"/>
    <lineage>
        <taxon>Eukaryota</taxon>
        <taxon>Metazoa</taxon>
        <taxon>Ecdysozoa</taxon>
        <taxon>Arthropoda</taxon>
        <taxon>Hexapoda</taxon>
        <taxon>Insecta</taxon>
        <taxon>Pterygota</taxon>
        <taxon>Neoptera</taxon>
        <taxon>Endopterygota</taxon>
        <taxon>Lepidoptera</taxon>
        <taxon>Glossata</taxon>
        <taxon>Ditrysia</taxon>
        <taxon>Tortricoidea</taxon>
        <taxon>Tortricidae</taxon>
        <taxon>Tortricinae</taxon>
        <taxon>Choristoneura</taxon>
    </lineage>
</organism>
<proteinExistence type="predicted"/>
<gene>
    <name evidence="1" type="ORF">MSG28_013515</name>
</gene>
<evidence type="ECO:0000313" key="1">
    <source>
        <dbReference type="EMBL" id="KAI8432514.1"/>
    </source>
</evidence>
<keyword evidence="2" id="KW-1185">Reference proteome</keyword>
<reference evidence="1 2" key="1">
    <citation type="journal article" date="2022" name="Genome Biol. Evol.">
        <title>The Spruce Budworm Genome: Reconstructing the Evolutionary History of Antifreeze Proteins.</title>
        <authorList>
            <person name="Beliveau C."/>
            <person name="Gagne P."/>
            <person name="Picq S."/>
            <person name="Vernygora O."/>
            <person name="Keeling C.I."/>
            <person name="Pinkney K."/>
            <person name="Doucet D."/>
            <person name="Wen F."/>
            <person name="Johnston J.S."/>
            <person name="Maaroufi H."/>
            <person name="Boyle B."/>
            <person name="Laroche J."/>
            <person name="Dewar K."/>
            <person name="Juretic N."/>
            <person name="Blackburn G."/>
            <person name="Nisole A."/>
            <person name="Brunet B."/>
            <person name="Brandao M."/>
            <person name="Lumley L."/>
            <person name="Duan J."/>
            <person name="Quan G."/>
            <person name="Lucarotti C.J."/>
            <person name="Roe A.D."/>
            <person name="Sperling F.A.H."/>
            <person name="Levesque R.C."/>
            <person name="Cusson M."/>
        </authorList>
    </citation>
    <scope>NUCLEOTIDE SEQUENCE [LARGE SCALE GENOMIC DNA]</scope>
    <source>
        <strain evidence="1">Glfc:IPQL:Cfum</strain>
    </source>
</reference>
<dbReference type="Proteomes" id="UP001064048">
    <property type="component" value="Chromosome 24"/>
</dbReference>
<accession>A0ACC0K7S2</accession>